<sequence length="206" mass="24420">MQDSTLLDETQRWQHYNNLTDRHVTNNSDMTSGGLRTQDSGRVGRGRGWPPYSRLRIDNSENESSKLKKDGKDFLDGFLDDKIEDRGFESEEQQYNDRLWCEAVIRELKDLLAERDDWDKKRNRRDKREKVYDGTEVKEEKERNFKDGKDFLDGFLDDKIEDRGFDSEDEDMLCEAVLRELKDLMAERDDREMEKEHGGQEKEGLP</sequence>
<feature type="region of interest" description="Disordered" evidence="1">
    <location>
        <begin position="187"/>
        <end position="206"/>
    </location>
</feature>
<reference evidence="2" key="1">
    <citation type="journal article" date="2012" name="Nature">
        <title>The oyster genome reveals stress adaptation and complexity of shell formation.</title>
        <authorList>
            <person name="Zhang G."/>
            <person name="Fang X."/>
            <person name="Guo X."/>
            <person name="Li L."/>
            <person name="Luo R."/>
            <person name="Xu F."/>
            <person name="Yang P."/>
            <person name="Zhang L."/>
            <person name="Wang X."/>
            <person name="Qi H."/>
            <person name="Xiong Z."/>
            <person name="Que H."/>
            <person name="Xie Y."/>
            <person name="Holland P.W."/>
            <person name="Paps J."/>
            <person name="Zhu Y."/>
            <person name="Wu F."/>
            <person name="Chen Y."/>
            <person name="Wang J."/>
            <person name="Peng C."/>
            <person name="Meng J."/>
            <person name="Yang L."/>
            <person name="Liu J."/>
            <person name="Wen B."/>
            <person name="Zhang N."/>
            <person name="Huang Z."/>
            <person name="Zhu Q."/>
            <person name="Feng Y."/>
            <person name="Mount A."/>
            <person name="Hedgecock D."/>
            <person name="Xu Z."/>
            <person name="Liu Y."/>
            <person name="Domazet-Loso T."/>
            <person name="Du Y."/>
            <person name="Sun X."/>
            <person name="Zhang S."/>
            <person name="Liu B."/>
            <person name="Cheng P."/>
            <person name="Jiang X."/>
            <person name="Li J."/>
            <person name="Fan D."/>
            <person name="Wang W."/>
            <person name="Fu W."/>
            <person name="Wang T."/>
            <person name="Wang B."/>
            <person name="Zhang J."/>
            <person name="Peng Z."/>
            <person name="Li Y."/>
            <person name="Li N."/>
            <person name="Wang J."/>
            <person name="Chen M."/>
            <person name="He Y."/>
            <person name="Tan F."/>
            <person name="Song X."/>
            <person name="Zheng Q."/>
            <person name="Huang R."/>
            <person name="Yang H."/>
            <person name="Du X."/>
            <person name="Chen L."/>
            <person name="Yang M."/>
            <person name="Gaffney P.M."/>
            <person name="Wang S."/>
            <person name="Luo L."/>
            <person name="She Z."/>
            <person name="Ming Y."/>
            <person name="Huang W."/>
            <person name="Zhang S."/>
            <person name="Huang B."/>
            <person name="Zhang Y."/>
            <person name="Qu T."/>
            <person name="Ni P."/>
            <person name="Miao G."/>
            <person name="Wang J."/>
            <person name="Wang Q."/>
            <person name="Steinberg C.E."/>
            <person name="Wang H."/>
            <person name="Li N."/>
            <person name="Qian L."/>
            <person name="Zhang G."/>
            <person name="Li Y."/>
            <person name="Yang H."/>
            <person name="Liu X."/>
            <person name="Wang J."/>
            <person name="Yin Y."/>
            <person name="Wang J."/>
        </authorList>
    </citation>
    <scope>NUCLEOTIDE SEQUENCE [LARGE SCALE GENOMIC DNA]</scope>
    <source>
        <strain evidence="2">05x7-T-G4-1.051#20</strain>
    </source>
</reference>
<feature type="region of interest" description="Disordered" evidence="1">
    <location>
        <begin position="17"/>
        <end position="68"/>
    </location>
</feature>
<evidence type="ECO:0000256" key="1">
    <source>
        <dbReference type="SAM" id="MobiDB-lite"/>
    </source>
</evidence>
<feature type="compositionally biased region" description="Polar residues" evidence="1">
    <location>
        <begin position="17"/>
        <end position="40"/>
    </location>
</feature>
<organism evidence="2">
    <name type="scientific">Magallana gigas</name>
    <name type="common">Pacific oyster</name>
    <name type="synonym">Crassostrea gigas</name>
    <dbReference type="NCBI Taxonomy" id="29159"/>
    <lineage>
        <taxon>Eukaryota</taxon>
        <taxon>Metazoa</taxon>
        <taxon>Spiralia</taxon>
        <taxon>Lophotrochozoa</taxon>
        <taxon>Mollusca</taxon>
        <taxon>Bivalvia</taxon>
        <taxon>Autobranchia</taxon>
        <taxon>Pteriomorphia</taxon>
        <taxon>Ostreida</taxon>
        <taxon>Ostreoidea</taxon>
        <taxon>Ostreidae</taxon>
        <taxon>Magallana</taxon>
    </lineage>
</organism>
<name>K1PRI1_MAGGI</name>
<proteinExistence type="predicted"/>
<gene>
    <name evidence="2" type="ORF">CGI_10002445</name>
</gene>
<dbReference type="EMBL" id="JH815649">
    <property type="protein sequence ID" value="EKC24253.1"/>
    <property type="molecule type" value="Genomic_DNA"/>
</dbReference>
<dbReference type="InParanoid" id="K1PRI1"/>
<accession>K1PRI1</accession>
<evidence type="ECO:0000313" key="2">
    <source>
        <dbReference type="EMBL" id="EKC24253.1"/>
    </source>
</evidence>
<feature type="region of interest" description="Disordered" evidence="1">
    <location>
        <begin position="124"/>
        <end position="143"/>
    </location>
</feature>
<dbReference type="HOGENOM" id="CLU_1333074_0_0_1"/>
<feature type="compositionally biased region" description="Basic and acidic residues" evidence="1">
    <location>
        <begin position="55"/>
        <end position="68"/>
    </location>
</feature>
<dbReference type="AlphaFoldDB" id="K1PRI1"/>
<protein>
    <submittedName>
        <fullName evidence="2">Uncharacterized protein</fullName>
    </submittedName>
</protein>